<dbReference type="EC" id="3.6.5.4" evidence="9"/>
<feature type="domain" description="AAA+ ATPase" evidence="10">
    <location>
        <begin position="100"/>
        <end position="302"/>
    </location>
</feature>
<dbReference type="PANTHER" id="PTHR11564:SF5">
    <property type="entry name" value="SIGNAL RECOGNITION PARTICLE SUBUNIT SRP54"/>
    <property type="match status" value="1"/>
</dbReference>
<dbReference type="Pfam" id="PF00448">
    <property type="entry name" value="SRP54"/>
    <property type="match status" value="1"/>
</dbReference>
<dbReference type="RefSeq" id="WP_054723279.1">
    <property type="nucleotide sequence ID" value="NZ_AZDJ01000001.1"/>
</dbReference>
<dbReference type="SUPFAM" id="SSF47446">
    <property type="entry name" value="Signal peptide-binding domain"/>
    <property type="match status" value="1"/>
</dbReference>
<sequence length="479" mass="52946">MAFEGLSERLQKAFAGLRRKGKVTESDVSEAMREIRLALLEADVNFKVVKDFIKTVREQAVGSAVLDSLTPAQQIIKIVNDELTKTMGEAAVPLVKAPKIPTVIMMVGLQGAGKTTTVGKLATRLIQQEKARPLLIAADVYRPAAIEQLEVVGQQVNAPVFQLGTDVDPREIVRQGLAQAALQHNDYVIIDTAGRLQIDEKLMAELTDIKAIAQPNDILLVVDAMTGQAATDVATGFNEQLDITGVVLTKLDGDTRGGAALSIRAVTGKPIMFVGQGEKMDALDVFYPDRMANRILGMGDMLTLIDKAQQNFDEKQAADMAEKMRENTFDFNDFLDQMDQVSKMGPMEDIMKMIPGMANNPALKNFKMDPKDIAHMKAIVYSMTPAERVDPDLLNQSRRRRIAAGSARPVQEVNRMIKQFNQSKQVMNQMYKGNMQGMEGLLGGGMKGRLGKMAMNQMVRQQKKNKKKRMKKIKHVKSK</sequence>
<dbReference type="InterPro" id="IPR004780">
    <property type="entry name" value="SRP"/>
</dbReference>
<name>A0A0R1K003_9LACO</name>
<dbReference type="CDD" id="cd18539">
    <property type="entry name" value="SRP_G"/>
    <property type="match status" value="1"/>
</dbReference>
<evidence type="ECO:0000256" key="5">
    <source>
        <dbReference type="ARBA" id="ARBA00023134"/>
    </source>
</evidence>
<dbReference type="FunFam" id="3.40.50.300:FF:000022">
    <property type="entry name" value="Signal recognition particle 54 kDa subunit"/>
    <property type="match status" value="1"/>
</dbReference>
<dbReference type="GO" id="GO:0008312">
    <property type="term" value="F:7S RNA binding"/>
    <property type="evidence" value="ECO:0007669"/>
    <property type="project" value="InterPro"/>
</dbReference>
<dbReference type="AlphaFoldDB" id="A0A0R1K003"/>
<keyword evidence="3 9" id="KW-0378">Hydrolase</keyword>
<evidence type="ECO:0000256" key="7">
    <source>
        <dbReference type="ARBA" id="ARBA00023274"/>
    </source>
</evidence>
<proteinExistence type="inferred from homology"/>
<evidence type="ECO:0000256" key="3">
    <source>
        <dbReference type="ARBA" id="ARBA00022801"/>
    </source>
</evidence>
<dbReference type="GO" id="GO:0048500">
    <property type="term" value="C:signal recognition particle"/>
    <property type="evidence" value="ECO:0007669"/>
    <property type="project" value="UniProtKB-UniRule"/>
</dbReference>
<accession>A0A0R1K003</accession>
<keyword evidence="14" id="KW-1185">Reference proteome</keyword>
<dbReference type="GO" id="GO:0003924">
    <property type="term" value="F:GTPase activity"/>
    <property type="evidence" value="ECO:0007669"/>
    <property type="project" value="UniProtKB-UniRule"/>
</dbReference>
<comment type="caution">
    <text evidence="13">The sequence shown here is derived from an EMBL/GenBank/DDBJ whole genome shotgun (WGS) entry which is preliminary data.</text>
</comment>
<evidence type="ECO:0000313" key="14">
    <source>
        <dbReference type="Proteomes" id="UP000051804"/>
    </source>
</evidence>
<evidence type="ECO:0000256" key="2">
    <source>
        <dbReference type="ARBA" id="ARBA00022741"/>
    </source>
</evidence>
<comment type="catalytic activity">
    <reaction evidence="8 9">
        <text>GTP + H2O = GDP + phosphate + H(+)</text>
        <dbReference type="Rhea" id="RHEA:19669"/>
        <dbReference type="ChEBI" id="CHEBI:15377"/>
        <dbReference type="ChEBI" id="CHEBI:15378"/>
        <dbReference type="ChEBI" id="CHEBI:37565"/>
        <dbReference type="ChEBI" id="CHEBI:43474"/>
        <dbReference type="ChEBI" id="CHEBI:58189"/>
        <dbReference type="EC" id="3.6.5.4"/>
    </reaction>
</comment>
<dbReference type="InterPro" id="IPR036891">
    <property type="entry name" value="Signal_recog_part_SRP54_M_sf"/>
</dbReference>
<dbReference type="OrthoDB" id="9804720at2"/>
<evidence type="ECO:0000256" key="1">
    <source>
        <dbReference type="ARBA" id="ARBA00005450"/>
    </source>
</evidence>
<feature type="domain" description="Signal recognition particle SRP54 helical bundle" evidence="12">
    <location>
        <begin position="2"/>
        <end position="87"/>
    </location>
</feature>
<dbReference type="Pfam" id="PF02978">
    <property type="entry name" value="SRP_SPB"/>
    <property type="match status" value="1"/>
</dbReference>
<dbReference type="InterPro" id="IPR004125">
    <property type="entry name" value="Signal_recog_particle_SRP54_M"/>
</dbReference>
<dbReference type="GO" id="GO:0005525">
    <property type="term" value="F:GTP binding"/>
    <property type="evidence" value="ECO:0007669"/>
    <property type="project" value="UniProtKB-UniRule"/>
</dbReference>
<keyword evidence="7 9" id="KW-0687">Ribonucleoprotein</keyword>
<comment type="subcellular location">
    <subcellularLocation>
        <location evidence="9">Cytoplasm</location>
    </subcellularLocation>
    <text evidence="9">The SRP-RNC complex is targeted to the cytoplasmic membrane.</text>
</comment>
<dbReference type="GO" id="GO:0006614">
    <property type="term" value="P:SRP-dependent cotranslational protein targeting to membrane"/>
    <property type="evidence" value="ECO:0007669"/>
    <property type="project" value="InterPro"/>
</dbReference>
<dbReference type="InterPro" id="IPR027417">
    <property type="entry name" value="P-loop_NTPase"/>
</dbReference>
<organism evidence="13 14">
    <name type="scientific">Lacticaseibacillus nasuensis JCM 17158</name>
    <dbReference type="NCBI Taxonomy" id="1291734"/>
    <lineage>
        <taxon>Bacteria</taxon>
        <taxon>Bacillati</taxon>
        <taxon>Bacillota</taxon>
        <taxon>Bacilli</taxon>
        <taxon>Lactobacillales</taxon>
        <taxon>Lactobacillaceae</taxon>
        <taxon>Lacticaseibacillus</taxon>
    </lineage>
</organism>
<evidence type="ECO:0000256" key="8">
    <source>
        <dbReference type="ARBA" id="ARBA00048027"/>
    </source>
</evidence>
<evidence type="ECO:0000313" key="13">
    <source>
        <dbReference type="EMBL" id="KRK74329.1"/>
    </source>
</evidence>
<comment type="function">
    <text evidence="9">Involved in targeting and insertion of nascent membrane proteins into the cytoplasmic membrane. Binds to the hydrophobic signal sequence of the ribosome-nascent chain (RNC) as it emerges from the ribosomes. The SRP-RNC complex is then targeted to the cytoplasmic membrane where it interacts with the SRP receptor FtsY.</text>
</comment>
<keyword evidence="9" id="KW-0963">Cytoplasm</keyword>
<gene>
    <name evidence="9" type="primary">ffh</name>
    <name evidence="13" type="ORF">FD02_GL000932</name>
</gene>
<dbReference type="Proteomes" id="UP000051804">
    <property type="component" value="Unassembled WGS sequence"/>
</dbReference>
<feature type="binding site" evidence="9">
    <location>
        <begin position="108"/>
        <end position="115"/>
    </location>
    <ligand>
        <name>GTP</name>
        <dbReference type="ChEBI" id="CHEBI:37565"/>
    </ligand>
</feature>
<keyword evidence="4 9" id="KW-0694">RNA-binding</keyword>
<dbReference type="PATRIC" id="fig|1291734.4.peg.959"/>
<comment type="domain">
    <text evidence="9">Composed of three domains: the N-terminal N domain, which is responsible for interactions with the ribosome, the central G domain, which binds GTP, and the C-terminal M domain, which binds the RNA and the signal sequence of the RNC.</text>
</comment>
<dbReference type="SMART" id="SM00382">
    <property type="entry name" value="AAA"/>
    <property type="match status" value="1"/>
</dbReference>
<dbReference type="SMART" id="SM00962">
    <property type="entry name" value="SRP54"/>
    <property type="match status" value="1"/>
</dbReference>
<evidence type="ECO:0000256" key="6">
    <source>
        <dbReference type="ARBA" id="ARBA00023135"/>
    </source>
</evidence>
<dbReference type="EMBL" id="AZDJ01000001">
    <property type="protein sequence ID" value="KRK74329.1"/>
    <property type="molecule type" value="Genomic_DNA"/>
</dbReference>
<comment type="subunit">
    <text evidence="9">Part of the signal recognition particle protein translocation system, which is composed of SRP and FtsY.</text>
</comment>
<keyword evidence="6 9" id="KW-0733">Signal recognition particle</keyword>
<keyword evidence="5 9" id="KW-0342">GTP-binding</keyword>
<dbReference type="InterPro" id="IPR000897">
    <property type="entry name" value="SRP54_GTPase_dom"/>
</dbReference>
<evidence type="ECO:0000259" key="12">
    <source>
        <dbReference type="SMART" id="SM00963"/>
    </source>
</evidence>
<evidence type="ECO:0000259" key="11">
    <source>
        <dbReference type="SMART" id="SM00962"/>
    </source>
</evidence>
<dbReference type="HAMAP" id="MF_00306">
    <property type="entry name" value="SRP54"/>
    <property type="match status" value="1"/>
</dbReference>
<reference evidence="13 14" key="1">
    <citation type="journal article" date="2015" name="Genome Announc.">
        <title>Expanding the biotechnology potential of lactobacilli through comparative genomics of 213 strains and associated genera.</title>
        <authorList>
            <person name="Sun Z."/>
            <person name="Harris H.M."/>
            <person name="McCann A."/>
            <person name="Guo C."/>
            <person name="Argimon S."/>
            <person name="Zhang W."/>
            <person name="Yang X."/>
            <person name="Jeffery I.B."/>
            <person name="Cooney J.C."/>
            <person name="Kagawa T.F."/>
            <person name="Liu W."/>
            <person name="Song Y."/>
            <person name="Salvetti E."/>
            <person name="Wrobel A."/>
            <person name="Rasinkangas P."/>
            <person name="Parkhill J."/>
            <person name="Rea M.C."/>
            <person name="O'Sullivan O."/>
            <person name="Ritari J."/>
            <person name="Douillard F.P."/>
            <person name="Paul Ross R."/>
            <person name="Yang R."/>
            <person name="Briner A.E."/>
            <person name="Felis G.E."/>
            <person name="de Vos W.M."/>
            <person name="Barrangou R."/>
            <person name="Klaenhammer T.R."/>
            <person name="Caufield P.W."/>
            <person name="Cui Y."/>
            <person name="Zhang H."/>
            <person name="O'Toole P.W."/>
        </authorList>
    </citation>
    <scope>NUCLEOTIDE SEQUENCE [LARGE SCALE GENOMIC DNA]</scope>
    <source>
        <strain evidence="13 14">JCM 17158</strain>
    </source>
</reference>
<feature type="binding site" evidence="9">
    <location>
        <begin position="191"/>
        <end position="195"/>
    </location>
    <ligand>
        <name>GTP</name>
        <dbReference type="ChEBI" id="CHEBI:37565"/>
    </ligand>
</feature>
<dbReference type="STRING" id="1291734.FD02_GL000932"/>
<feature type="domain" description="SRP54-type proteins GTP-binding" evidence="11">
    <location>
        <begin position="101"/>
        <end position="297"/>
    </location>
</feature>
<dbReference type="SMART" id="SM00963">
    <property type="entry name" value="SRP54_N"/>
    <property type="match status" value="1"/>
</dbReference>
<dbReference type="Gene3D" id="3.40.50.300">
    <property type="entry name" value="P-loop containing nucleotide triphosphate hydrolases"/>
    <property type="match status" value="1"/>
</dbReference>
<dbReference type="NCBIfam" id="TIGR00959">
    <property type="entry name" value="ffh"/>
    <property type="match status" value="1"/>
</dbReference>
<evidence type="ECO:0000256" key="9">
    <source>
        <dbReference type="HAMAP-Rule" id="MF_00306"/>
    </source>
</evidence>
<comment type="similarity">
    <text evidence="1 9">Belongs to the GTP-binding SRP family. SRP54 subfamily.</text>
</comment>
<protein>
    <recommendedName>
        <fullName evidence="9">Signal recognition particle protein</fullName>
        <ecNumber evidence="9">3.6.5.4</ecNumber>
    </recommendedName>
    <alternativeName>
        <fullName evidence="9">Fifty-four homolog</fullName>
    </alternativeName>
</protein>
<dbReference type="Gene3D" id="1.10.260.30">
    <property type="entry name" value="Signal recognition particle, SRP54 subunit, M-domain"/>
    <property type="match status" value="1"/>
</dbReference>
<dbReference type="InterPro" id="IPR003593">
    <property type="entry name" value="AAA+_ATPase"/>
</dbReference>
<dbReference type="SUPFAM" id="SSF52540">
    <property type="entry name" value="P-loop containing nucleoside triphosphate hydrolases"/>
    <property type="match status" value="1"/>
</dbReference>
<dbReference type="PANTHER" id="PTHR11564">
    <property type="entry name" value="SIGNAL RECOGNITION PARTICLE 54K PROTEIN SRP54"/>
    <property type="match status" value="1"/>
</dbReference>
<evidence type="ECO:0000259" key="10">
    <source>
        <dbReference type="SMART" id="SM00382"/>
    </source>
</evidence>
<feature type="binding site" evidence="9">
    <location>
        <begin position="249"/>
        <end position="252"/>
    </location>
    <ligand>
        <name>GTP</name>
        <dbReference type="ChEBI" id="CHEBI:37565"/>
    </ligand>
</feature>
<dbReference type="InterPro" id="IPR022941">
    <property type="entry name" value="SRP54"/>
</dbReference>
<keyword evidence="2 9" id="KW-0547">Nucleotide-binding</keyword>
<dbReference type="InterPro" id="IPR013822">
    <property type="entry name" value="Signal_recog_particl_SRP54_hlx"/>
</dbReference>
<dbReference type="Pfam" id="PF02881">
    <property type="entry name" value="SRP54_N"/>
    <property type="match status" value="1"/>
</dbReference>
<evidence type="ECO:0000256" key="4">
    <source>
        <dbReference type="ARBA" id="ARBA00022884"/>
    </source>
</evidence>
<dbReference type="Gene3D" id="1.20.120.140">
    <property type="entry name" value="Signal recognition particle SRP54, nucleotide-binding domain"/>
    <property type="match status" value="1"/>
</dbReference>
<dbReference type="InterPro" id="IPR042101">
    <property type="entry name" value="SRP54_N_sf"/>
</dbReference>